<dbReference type="OrthoDB" id="5900662at2"/>
<dbReference type="Gene3D" id="3.30.750.24">
    <property type="entry name" value="STAS domain"/>
    <property type="match status" value="1"/>
</dbReference>
<evidence type="ECO:0000313" key="3">
    <source>
        <dbReference type="Proteomes" id="UP000228621"/>
    </source>
</evidence>
<organism evidence="2 3">
    <name type="scientific">Pseudoalteromonas piscicida</name>
    <dbReference type="NCBI Taxonomy" id="43662"/>
    <lineage>
        <taxon>Bacteria</taxon>
        <taxon>Pseudomonadati</taxon>
        <taxon>Pseudomonadota</taxon>
        <taxon>Gammaproteobacteria</taxon>
        <taxon>Alteromonadales</taxon>
        <taxon>Pseudoalteromonadaceae</taxon>
        <taxon>Pseudoalteromonas</taxon>
    </lineage>
</organism>
<dbReference type="InterPro" id="IPR002645">
    <property type="entry name" value="STAS_dom"/>
</dbReference>
<keyword evidence="3" id="KW-1185">Reference proteome</keyword>
<proteinExistence type="predicted"/>
<sequence length="101" mass="11228">MVTPKISFTESKGEIVLTGELTRASLPSALKQSAIVQLLKNAQSTVYFDLSEVSRVDTAGLAWLIHSLGQLKQRDIRLELKNTPEQLQNLMELGQVTTLFE</sequence>
<dbReference type="PROSITE" id="PS50801">
    <property type="entry name" value="STAS"/>
    <property type="match status" value="1"/>
</dbReference>
<dbReference type="CDD" id="cd07043">
    <property type="entry name" value="STAS_anti-anti-sigma_factors"/>
    <property type="match status" value="1"/>
</dbReference>
<dbReference type="PANTHER" id="PTHR35849:SF1">
    <property type="entry name" value="INTERMEMBRANE PHOSPHOLIPID TRANSPORT SYSTEM BINDING PROTEIN MLAB"/>
    <property type="match status" value="1"/>
</dbReference>
<dbReference type="EMBL" id="NKHF01000077">
    <property type="protein sequence ID" value="PCK30619.1"/>
    <property type="molecule type" value="Genomic_DNA"/>
</dbReference>
<dbReference type="InterPro" id="IPR058548">
    <property type="entry name" value="MlaB-like_STAS"/>
</dbReference>
<dbReference type="InterPro" id="IPR036513">
    <property type="entry name" value="STAS_dom_sf"/>
</dbReference>
<accession>A0A2A5JMR0</accession>
<dbReference type="PANTHER" id="PTHR35849">
    <property type="entry name" value="BLR2341 PROTEIN"/>
    <property type="match status" value="1"/>
</dbReference>
<dbReference type="SUPFAM" id="SSF52091">
    <property type="entry name" value="SpoIIaa-like"/>
    <property type="match status" value="1"/>
</dbReference>
<evidence type="ECO:0000313" key="2">
    <source>
        <dbReference type="EMBL" id="PCK30619.1"/>
    </source>
</evidence>
<dbReference type="AlphaFoldDB" id="A0A2A5JMR0"/>
<evidence type="ECO:0000259" key="1">
    <source>
        <dbReference type="PROSITE" id="PS50801"/>
    </source>
</evidence>
<feature type="domain" description="STAS" evidence="1">
    <location>
        <begin position="46"/>
        <end position="101"/>
    </location>
</feature>
<gene>
    <name evidence="2" type="ORF">CEX98_16730</name>
</gene>
<comment type="caution">
    <text evidence="2">The sequence shown here is derived from an EMBL/GenBank/DDBJ whole genome shotgun (WGS) entry which is preliminary data.</text>
</comment>
<dbReference type="Pfam" id="PF13466">
    <property type="entry name" value="STAS_2"/>
    <property type="match status" value="1"/>
</dbReference>
<protein>
    <submittedName>
        <fullName evidence="2">Anti-sigma B factor antagonist</fullName>
    </submittedName>
</protein>
<dbReference type="RefSeq" id="WP_099643172.1">
    <property type="nucleotide sequence ID" value="NZ_JAQPZX010000026.1"/>
</dbReference>
<reference evidence="3" key="1">
    <citation type="journal article" date="2019" name="Genome Announc.">
        <title>Draft Genome Sequence of Pseudoalteromonas piscicida Strain 36Y ROTHPW, an Hypersaline Seawater Isolate from the South Coast of Sonora, Mexico.</title>
        <authorList>
            <person name="Sanchez-Diaz R."/>
            <person name="Molina-Garza Z.J."/>
            <person name="Cruz-Suarez L.E."/>
            <person name="Selvin J."/>
            <person name="Kiran G.S."/>
            <person name="Ibarra-Gamez J.C."/>
            <person name="Gomez-Gil B."/>
            <person name="Galaviz-Silva L."/>
        </authorList>
    </citation>
    <scope>NUCLEOTIDE SEQUENCE [LARGE SCALE GENOMIC DNA]</scope>
    <source>
        <strain evidence="3">36Y_RITHPW</strain>
    </source>
</reference>
<dbReference type="InterPro" id="IPR052746">
    <property type="entry name" value="MlaB_ABC_Transporter"/>
</dbReference>
<dbReference type="Proteomes" id="UP000228621">
    <property type="component" value="Unassembled WGS sequence"/>
</dbReference>
<name>A0A2A5JMR0_PSEO7</name>